<keyword evidence="3" id="KW-0560">Oxidoreductase</keyword>
<dbReference type="PRINTS" id="PR00080">
    <property type="entry name" value="SDRFAMILY"/>
</dbReference>
<dbReference type="RefSeq" id="XP_040793852.1">
    <property type="nucleotide sequence ID" value="XM_040932568.1"/>
</dbReference>
<gene>
    <name evidence="6" type="ORF">K460DRAFT_362039</name>
</gene>
<evidence type="ECO:0000256" key="1">
    <source>
        <dbReference type="ARBA" id="ARBA00006484"/>
    </source>
</evidence>
<dbReference type="EMBL" id="ML976614">
    <property type="protein sequence ID" value="KAF1851289.1"/>
    <property type="molecule type" value="Genomic_DNA"/>
</dbReference>
<reference evidence="6" key="1">
    <citation type="submission" date="2020-01" db="EMBL/GenBank/DDBJ databases">
        <authorList>
            <consortium name="DOE Joint Genome Institute"/>
            <person name="Haridas S."/>
            <person name="Albert R."/>
            <person name="Binder M."/>
            <person name="Bloem J."/>
            <person name="Labutti K."/>
            <person name="Salamov A."/>
            <person name="Andreopoulos B."/>
            <person name="Baker S.E."/>
            <person name="Barry K."/>
            <person name="Bills G."/>
            <person name="Bluhm B.H."/>
            <person name="Cannon C."/>
            <person name="Castanera R."/>
            <person name="Culley D.E."/>
            <person name="Daum C."/>
            <person name="Ezra D."/>
            <person name="Gonzalez J.B."/>
            <person name="Henrissat B."/>
            <person name="Kuo A."/>
            <person name="Liang C."/>
            <person name="Lipzen A."/>
            <person name="Lutzoni F."/>
            <person name="Magnuson J."/>
            <person name="Mondo S."/>
            <person name="Nolan M."/>
            <person name="Ohm R."/>
            <person name="Pangilinan J."/>
            <person name="Park H.-J."/>
            <person name="Ramirez L."/>
            <person name="Alfaro M."/>
            <person name="Sun H."/>
            <person name="Tritt A."/>
            <person name="Yoshinaga Y."/>
            <person name="Zwiers L.-H."/>
            <person name="Turgeon B.G."/>
            <person name="Goodwin S.B."/>
            <person name="Spatafora J.W."/>
            <person name="Crous P.W."/>
            <person name="Grigoriev I.V."/>
        </authorList>
    </citation>
    <scope>NUCLEOTIDE SEQUENCE</scope>
    <source>
        <strain evidence="6">CBS 394.84</strain>
    </source>
</reference>
<evidence type="ECO:0000313" key="7">
    <source>
        <dbReference type="Proteomes" id="UP000800039"/>
    </source>
</evidence>
<feature type="compositionally biased region" description="Basic residues" evidence="5">
    <location>
        <begin position="1"/>
        <end position="10"/>
    </location>
</feature>
<feature type="region of interest" description="Disordered" evidence="5">
    <location>
        <begin position="1"/>
        <end position="21"/>
    </location>
</feature>
<dbReference type="Gene3D" id="3.40.50.720">
    <property type="entry name" value="NAD(P)-binding Rossmann-like Domain"/>
    <property type="match status" value="1"/>
</dbReference>
<dbReference type="PANTHER" id="PTHR42901">
    <property type="entry name" value="ALCOHOL DEHYDROGENASE"/>
    <property type="match status" value="1"/>
</dbReference>
<organism evidence="6 7">
    <name type="scientific">Cucurbitaria berberidis CBS 394.84</name>
    <dbReference type="NCBI Taxonomy" id="1168544"/>
    <lineage>
        <taxon>Eukaryota</taxon>
        <taxon>Fungi</taxon>
        <taxon>Dikarya</taxon>
        <taxon>Ascomycota</taxon>
        <taxon>Pezizomycotina</taxon>
        <taxon>Dothideomycetes</taxon>
        <taxon>Pleosporomycetidae</taxon>
        <taxon>Pleosporales</taxon>
        <taxon>Pleosporineae</taxon>
        <taxon>Cucurbitariaceae</taxon>
        <taxon>Cucurbitaria</taxon>
    </lineage>
</organism>
<protein>
    <submittedName>
        <fullName evidence="6">NAD(P)-binding protein</fullName>
    </submittedName>
</protein>
<accession>A0A9P4GU20</accession>
<sequence>MFSPTKKFHKTPYPSIDPTRPELSAKGKTVIVTGGGTGIGAETAKSFAKAGASRIALLGRREQPLLDTKAMIEAEFPGAEVLAIATDMAKKNEVEAAFAKVGGKVDVLISNAAVLGKLGNVADMSTEEFMSGIMINLQGNVNVAKTFLKYATTNGVVVETNSAAAHLTITGGFSSYNVAKAATARFYSSLAYEHPEMSMFSVQPGAVATAMNKEAGYKPKEEGKEAQWQGDGASVLDGYDDVSLPANFNVWLASPEARFLKGKFLWANWDVDELKARAEELAKGPLLSFGLIGWPFA</sequence>
<dbReference type="PROSITE" id="PS00061">
    <property type="entry name" value="ADH_SHORT"/>
    <property type="match status" value="1"/>
</dbReference>
<dbReference type="InterPro" id="IPR002347">
    <property type="entry name" value="SDR_fam"/>
</dbReference>
<dbReference type="OrthoDB" id="1933717at2759"/>
<evidence type="ECO:0000256" key="4">
    <source>
        <dbReference type="RuleBase" id="RU000363"/>
    </source>
</evidence>
<proteinExistence type="inferred from homology"/>
<dbReference type="InterPro" id="IPR036291">
    <property type="entry name" value="NAD(P)-bd_dom_sf"/>
</dbReference>
<comment type="caution">
    <text evidence="6">The sequence shown here is derived from an EMBL/GenBank/DDBJ whole genome shotgun (WGS) entry which is preliminary data.</text>
</comment>
<dbReference type="SUPFAM" id="SSF51735">
    <property type="entry name" value="NAD(P)-binding Rossmann-fold domains"/>
    <property type="match status" value="1"/>
</dbReference>
<evidence type="ECO:0000256" key="2">
    <source>
        <dbReference type="ARBA" id="ARBA00022857"/>
    </source>
</evidence>
<dbReference type="PANTHER" id="PTHR42901:SF1">
    <property type="entry name" value="ALCOHOL DEHYDROGENASE"/>
    <property type="match status" value="1"/>
</dbReference>
<keyword evidence="7" id="KW-1185">Reference proteome</keyword>
<evidence type="ECO:0000256" key="3">
    <source>
        <dbReference type="ARBA" id="ARBA00023002"/>
    </source>
</evidence>
<dbReference type="Pfam" id="PF00106">
    <property type="entry name" value="adh_short"/>
    <property type="match status" value="1"/>
</dbReference>
<dbReference type="InterPro" id="IPR020904">
    <property type="entry name" value="Sc_DH/Rdtase_CS"/>
</dbReference>
<dbReference type="GeneID" id="63849819"/>
<evidence type="ECO:0000313" key="6">
    <source>
        <dbReference type="EMBL" id="KAF1851289.1"/>
    </source>
</evidence>
<name>A0A9P4GU20_9PLEO</name>
<dbReference type="GO" id="GO:0016491">
    <property type="term" value="F:oxidoreductase activity"/>
    <property type="evidence" value="ECO:0007669"/>
    <property type="project" value="UniProtKB-KW"/>
</dbReference>
<comment type="similarity">
    <text evidence="1 4">Belongs to the short-chain dehydrogenases/reductases (SDR) family.</text>
</comment>
<dbReference type="AlphaFoldDB" id="A0A9P4GU20"/>
<dbReference type="PRINTS" id="PR00081">
    <property type="entry name" value="GDHRDH"/>
</dbReference>
<dbReference type="CDD" id="cd05233">
    <property type="entry name" value="SDR_c"/>
    <property type="match status" value="1"/>
</dbReference>
<dbReference type="Proteomes" id="UP000800039">
    <property type="component" value="Unassembled WGS sequence"/>
</dbReference>
<evidence type="ECO:0000256" key="5">
    <source>
        <dbReference type="SAM" id="MobiDB-lite"/>
    </source>
</evidence>
<keyword evidence="2" id="KW-0521">NADP</keyword>